<gene>
    <name evidence="1" type="ORF">BPAG_LOCUS14632</name>
</gene>
<dbReference type="EMBL" id="UZAD01013876">
    <property type="protein sequence ID" value="VDN95817.1"/>
    <property type="molecule type" value="Genomic_DNA"/>
</dbReference>
<evidence type="ECO:0000313" key="1">
    <source>
        <dbReference type="EMBL" id="VDN95817.1"/>
    </source>
</evidence>
<evidence type="ECO:0000313" key="3">
    <source>
        <dbReference type="WBParaSite" id="BPAG_0001470401-mRNA-1"/>
    </source>
</evidence>
<dbReference type="Proteomes" id="UP000278627">
    <property type="component" value="Unassembled WGS sequence"/>
</dbReference>
<evidence type="ECO:0000313" key="2">
    <source>
        <dbReference type="Proteomes" id="UP000278627"/>
    </source>
</evidence>
<keyword evidence="2" id="KW-1185">Reference proteome</keyword>
<proteinExistence type="predicted"/>
<dbReference type="AlphaFoldDB" id="A0A0N4U084"/>
<reference evidence="1 2" key="2">
    <citation type="submission" date="2018-11" db="EMBL/GenBank/DDBJ databases">
        <authorList>
            <consortium name="Pathogen Informatics"/>
        </authorList>
    </citation>
    <scope>NUCLEOTIDE SEQUENCE [LARGE SCALE GENOMIC DNA]</scope>
</reference>
<dbReference type="STRING" id="6280.A0A0N4U084"/>
<organism evidence="3">
    <name type="scientific">Brugia pahangi</name>
    <name type="common">Filarial nematode worm</name>
    <dbReference type="NCBI Taxonomy" id="6280"/>
    <lineage>
        <taxon>Eukaryota</taxon>
        <taxon>Metazoa</taxon>
        <taxon>Ecdysozoa</taxon>
        <taxon>Nematoda</taxon>
        <taxon>Chromadorea</taxon>
        <taxon>Rhabditida</taxon>
        <taxon>Spirurina</taxon>
        <taxon>Spiruromorpha</taxon>
        <taxon>Filarioidea</taxon>
        <taxon>Onchocercidae</taxon>
        <taxon>Brugia</taxon>
    </lineage>
</organism>
<sequence>MRALMIDEDEIKKDLKYFKINIIDDQKNMIWSMNRETRIPRHLLLAIGGWEKKKPTNVAEVLNNKWQRAKTFEDKRQIAYHECIVINNAKILLLNI</sequence>
<name>A0A0N4U084_BRUPA</name>
<protein>
    <submittedName>
        <fullName evidence="3">KilA-N domain-containing protein</fullName>
    </submittedName>
</protein>
<accession>A0A0N4U084</accession>
<dbReference type="WBParaSite" id="BPAG_0001470401-mRNA-1">
    <property type="protein sequence ID" value="BPAG_0001470401-mRNA-1"/>
    <property type="gene ID" value="BPAG_0001470401"/>
</dbReference>
<reference evidence="3" key="1">
    <citation type="submission" date="2017-02" db="UniProtKB">
        <authorList>
            <consortium name="WormBaseParasite"/>
        </authorList>
    </citation>
    <scope>IDENTIFICATION</scope>
</reference>